<evidence type="ECO:0000313" key="2">
    <source>
        <dbReference type="EMBL" id="GHC00407.1"/>
    </source>
</evidence>
<feature type="chain" id="PRO_5035285712" description="PEP-CTERM protein-sorting domain-containing protein" evidence="1">
    <location>
        <begin position="18"/>
        <end position="188"/>
    </location>
</feature>
<dbReference type="RefSeq" id="WP_189513749.1">
    <property type="nucleotide sequence ID" value="NZ_BMXG01000008.1"/>
</dbReference>
<reference evidence="2" key="1">
    <citation type="journal article" date="2014" name="Int. J. Syst. Evol. Microbiol.">
        <title>Complete genome sequence of Corynebacterium casei LMG S-19264T (=DSM 44701T), isolated from a smear-ripened cheese.</title>
        <authorList>
            <consortium name="US DOE Joint Genome Institute (JGI-PGF)"/>
            <person name="Walter F."/>
            <person name="Albersmeier A."/>
            <person name="Kalinowski J."/>
            <person name="Ruckert C."/>
        </authorList>
    </citation>
    <scope>NUCLEOTIDE SEQUENCE</scope>
    <source>
        <strain evidence="2">KCTC 12870</strain>
    </source>
</reference>
<reference evidence="2" key="2">
    <citation type="submission" date="2020-09" db="EMBL/GenBank/DDBJ databases">
        <authorList>
            <person name="Sun Q."/>
            <person name="Kim S."/>
        </authorList>
    </citation>
    <scope>NUCLEOTIDE SEQUENCE</scope>
    <source>
        <strain evidence="2">KCTC 12870</strain>
    </source>
</reference>
<sequence>MKITLLAALAVAHVSFGSPFTDDFANTNNLNVFGNASIATSSNILTLSRTDSVGDAGLDWLIDGTTRFSLDFGDAQSVLEITPNAAITDGQWSAFILFFDGGGVFQAERTLFGFSDSTSFTSANIADFAISEGFPTAATYQLRVRLQGETASGFEFSEFAAVPEPSHYALFGGFLMGAIVIWRRRLHA</sequence>
<dbReference type="Proteomes" id="UP000642829">
    <property type="component" value="Unassembled WGS sequence"/>
</dbReference>
<comment type="caution">
    <text evidence="2">The sequence shown here is derived from an EMBL/GenBank/DDBJ whole genome shotgun (WGS) entry which is preliminary data.</text>
</comment>
<proteinExistence type="predicted"/>
<dbReference type="AlphaFoldDB" id="A0A8J3DHP9"/>
<protein>
    <recommendedName>
        <fullName evidence="4">PEP-CTERM protein-sorting domain-containing protein</fullName>
    </recommendedName>
</protein>
<accession>A0A8J3DHP9</accession>
<organism evidence="2 3">
    <name type="scientific">Cerasicoccus arenae</name>
    <dbReference type="NCBI Taxonomy" id="424488"/>
    <lineage>
        <taxon>Bacteria</taxon>
        <taxon>Pseudomonadati</taxon>
        <taxon>Verrucomicrobiota</taxon>
        <taxon>Opitutia</taxon>
        <taxon>Puniceicoccales</taxon>
        <taxon>Cerasicoccaceae</taxon>
        <taxon>Cerasicoccus</taxon>
    </lineage>
</organism>
<evidence type="ECO:0000256" key="1">
    <source>
        <dbReference type="SAM" id="SignalP"/>
    </source>
</evidence>
<name>A0A8J3DHP9_9BACT</name>
<evidence type="ECO:0008006" key="4">
    <source>
        <dbReference type="Google" id="ProtNLM"/>
    </source>
</evidence>
<gene>
    <name evidence="2" type="ORF">GCM10007047_15930</name>
</gene>
<keyword evidence="1" id="KW-0732">Signal</keyword>
<keyword evidence="3" id="KW-1185">Reference proteome</keyword>
<feature type="signal peptide" evidence="1">
    <location>
        <begin position="1"/>
        <end position="17"/>
    </location>
</feature>
<dbReference type="EMBL" id="BMXG01000008">
    <property type="protein sequence ID" value="GHC00407.1"/>
    <property type="molecule type" value="Genomic_DNA"/>
</dbReference>
<evidence type="ECO:0000313" key="3">
    <source>
        <dbReference type="Proteomes" id="UP000642829"/>
    </source>
</evidence>